<keyword evidence="10 11" id="KW-0066">ATP synthesis</keyword>
<organism evidence="13 14">
    <name type="scientific">Danaus chrysippus</name>
    <name type="common">African queen</name>
    <dbReference type="NCBI Taxonomy" id="151541"/>
    <lineage>
        <taxon>Eukaryota</taxon>
        <taxon>Metazoa</taxon>
        <taxon>Ecdysozoa</taxon>
        <taxon>Arthropoda</taxon>
        <taxon>Hexapoda</taxon>
        <taxon>Insecta</taxon>
        <taxon>Pterygota</taxon>
        <taxon>Neoptera</taxon>
        <taxon>Endopterygota</taxon>
        <taxon>Lepidoptera</taxon>
        <taxon>Glossata</taxon>
        <taxon>Ditrysia</taxon>
        <taxon>Papilionoidea</taxon>
        <taxon>Nymphalidae</taxon>
        <taxon>Danainae</taxon>
        <taxon>Danaini</taxon>
        <taxon>Danaina</taxon>
        <taxon>Danaus</taxon>
        <taxon>Anosia</taxon>
    </lineage>
</organism>
<dbReference type="GO" id="GO:0045259">
    <property type="term" value="C:proton-transporting ATP synthase complex"/>
    <property type="evidence" value="ECO:0007669"/>
    <property type="project" value="UniProtKB-UniRule"/>
</dbReference>
<evidence type="ECO:0000256" key="2">
    <source>
        <dbReference type="ARBA" id="ARBA00007333"/>
    </source>
</evidence>
<comment type="similarity">
    <text evidence="2 11">Belongs to the ATPase e subunit family.</text>
</comment>
<evidence type="ECO:0000313" key="14">
    <source>
        <dbReference type="Proteomes" id="UP000789524"/>
    </source>
</evidence>
<proteinExistence type="inferred from homology"/>
<keyword evidence="12" id="KW-0812">Transmembrane</keyword>
<comment type="caution">
    <text evidence="13">The sequence shown here is derived from an EMBL/GenBank/DDBJ whole genome shotgun (WGS) entry which is preliminary data.</text>
</comment>
<dbReference type="EMBL" id="CAKASE010000044">
    <property type="protein sequence ID" value="CAG9559892.1"/>
    <property type="molecule type" value="Genomic_DNA"/>
</dbReference>
<keyword evidence="9 12" id="KW-0472">Membrane</keyword>
<dbReference type="Proteomes" id="UP000789524">
    <property type="component" value="Unassembled WGS sequence"/>
</dbReference>
<keyword evidence="3 11" id="KW-0813">Transport</keyword>
<accession>A0A8J2QFI6</accession>
<evidence type="ECO:0000313" key="13">
    <source>
        <dbReference type="EMBL" id="CAG9559892.1"/>
    </source>
</evidence>
<sequence length="86" mass="10116">MSLPYGPPVPVSPLIRGLRFGLLFAGIIYGRIKQTRYEKEEEIWREEEAERKILRDRQLAKLKARIAIEEREAMKKLETGELFDDL</sequence>
<dbReference type="AlphaFoldDB" id="A0A8J2QFI6"/>
<evidence type="ECO:0000256" key="8">
    <source>
        <dbReference type="ARBA" id="ARBA00023128"/>
    </source>
</evidence>
<evidence type="ECO:0000256" key="12">
    <source>
        <dbReference type="SAM" id="Phobius"/>
    </source>
</evidence>
<dbReference type="Pfam" id="PF05680">
    <property type="entry name" value="ATP-synt_E"/>
    <property type="match status" value="1"/>
</dbReference>
<dbReference type="GO" id="GO:0005743">
    <property type="term" value="C:mitochondrial inner membrane"/>
    <property type="evidence" value="ECO:0007669"/>
    <property type="project" value="UniProtKB-SubCell"/>
</dbReference>
<dbReference type="GO" id="GO:0015078">
    <property type="term" value="F:proton transmembrane transporter activity"/>
    <property type="evidence" value="ECO:0007669"/>
    <property type="project" value="InterPro"/>
</dbReference>
<gene>
    <name evidence="13" type="ORF">DCHRY22_LOCUS1668</name>
</gene>
<dbReference type="InterPro" id="IPR008386">
    <property type="entry name" value="ATP_synth_F0_esu_mt"/>
</dbReference>
<keyword evidence="4 11" id="KW-0138">CF(0)</keyword>
<keyword evidence="12" id="KW-1133">Transmembrane helix</keyword>
<evidence type="ECO:0000256" key="5">
    <source>
        <dbReference type="ARBA" id="ARBA00022781"/>
    </source>
</evidence>
<comment type="function">
    <text evidence="11">Subunit e, of the mitochondrial membrane ATP synthase complex (F(1)F(0) ATP synthase or Complex V) that produces ATP from ADP in the presence of a proton gradient across the membrane which is generated by electron transport complexes of the respiratory chain. ATP synthase complex consist of a soluble F(1) head domain - the catalytic core - and a membrane F(1) domain - the membrane proton channel. These two domains are linked by a central stalk rotating inside the F(1) region and a stationary peripheral stalk. During catalysis, ATP synthesis in the catalytic domain of F(1) is coupled via a rotary mechanism of the central stalk subunits to proton translocation. In vivo, can only synthesize ATP although its ATP hydrolase activity can be activated artificially in vitro. Part of the complex F(0) domain.</text>
</comment>
<keyword evidence="14" id="KW-1185">Reference proteome</keyword>
<evidence type="ECO:0000256" key="3">
    <source>
        <dbReference type="ARBA" id="ARBA00022448"/>
    </source>
</evidence>
<comment type="subcellular location">
    <subcellularLocation>
        <location evidence="1 11">Mitochondrion inner membrane</location>
    </subcellularLocation>
</comment>
<keyword evidence="7 11" id="KW-0406">Ion transport</keyword>
<keyword evidence="6 11" id="KW-0999">Mitochondrion inner membrane</keyword>
<feature type="transmembrane region" description="Helical" evidence="12">
    <location>
        <begin position="14"/>
        <end position="32"/>
    </location>
</feature>
<evidence type="ECO:0000256" key="11">
    <source>
        <dbReference type="RuleBase" id="RU367005"/>
    </source>
</evidence>
<dbReference type="OrthoDB" id="2163268at2759"/>
<evidence type="ECO:0000256" key="1">
    <source>
        <dbReference type="ARBA" id="ARBA00004273"/>
    </source>
</evidence>
<dbReference type="GO" id="GO:0015986">
    <property type="term" value="P:proton motive force-driven ATP synthesis"/>
    <property type="evidence" value="ECO:0007669"/>
    <property type="project" value="InterPro"/>
</dbReference>
<keyword evidence="8 11" id="KW-0496">Mitochondrion</keyword>
<comment type="subunit">
    <text evidence="11">F-type ATPases have 2 components, CF(1) - the catalytic core - and CF(0) - the membrane proton channel. CF(1) and CF(0) have multiple subunits.</text>
</comment>
<evidence type="ECO:0000256" key="10">
    <source>
        <dbReference type="ARBA" id="ARBA00023310"/>
    </source>
</evidence>
<evidence type="ECO:0000256" key="6">
    <source>
        <dbReference type="ARBA" id="ARBA00022792"/>
    </source>
</evidence>
<reference evidence="13" key="1">
    <citation type="submission" date="2021-09" db="EMBL/GenBank/DDBJ databases">
        <authorList>
            <person name="Martin H S."/>
        </authorList>
    </citation>
    <scope>NUCLEOTIDE SEQUENCE</scope>
</reference>
<evidence type="ECO:0000256" key="9">
    <source>
        <dbReference type="ARBA" id="ARBA00023136"/>
    </source>
</evidence>
<protein>
    <recommendedName>
        <fullName evidence="11">ATP synthase F(0) complex subunit e, mitochondrial</fullName>
    </recommendedName>
</protein>
<keyword evidence="5 11" id="KW-0375">Hydrogen ion transport</keyword>
<evidence type="ECO:0000256" key="4">
    <source>
        <dbReference type="ARBA" id="ARBA00022547"/>
    </source>
</evidence>
<name>A0A8J2QFI6_9NEOP</name>
<evidence type="ECO:0000256" key="7">
    <source>
        <dbReference type="ARBA" id="ARBA00023065"/>
    </source>
</evidence>